<evidence type="ECO:0000313" key="3">
    <source>
        <dbReference type="EMBL" id="RPD98614.1"/>
    </source>
</evidence>
<dbReference type="Pfam" id="PF03572">
    <property type="entry name" value="Peptidase_S41"/>
    <property type="match status" value="1"/>
</dbReference>
<dbReference type="GO" id="GO:0008236">
    <property type="term" value="F:serine-type peptidase activity"/>
    <property type="evidence" value="ECO:0007669"/>
    <property type="project" value="InterPro"/>
</dbReference>
<dbReference type="InterPro" id="IPR029045">
    <property type="entry name" value="ClpP/crotonase-like_dom_sf"/>
</dbReference>
<organism evidence="3 4">
    <name type="scientific">Aureibaculum marinum</name>
    <dbReference type="NCBI Taxonomy" id="2487930"/>
    <lineage>
        <taxon>Bacteria</taxon>
        <taxon>Pseudomonadati</taxon>
        <taxon>Bacteroidota</taxon>
        <taxon>Flavobacteriia</taxon>
        <taxon>Flavobacteriales</taxon>
        <taxon>Flavobacteriaceae</taxon>
        <taxon>Aureibaculum</taxon>
    </lineage>
</organism>
<dbReference type="RefSeq" id="WP_123896931.1">
    <property type="nucleotide sequence ID" value="NZ_RPFJ01000006.1"/>
</dbReference>
<comment type="caution">
    <text evidence="3">The sequence shown here is derived from an EMBL/GenBank/DDBJ whole genome shotgun (WGS) entry which is preliminary data.</text>
</comment>
<keyword evidence="1" id="KW-0732">Signal</keyword>
<dbReference type="AlphaFoldDB" id="A0A3N4NQV6"/>
<dbReference type="Gene3D" id="3.30.750.44">
    <property type="match status" value="1"/>
</dbReference>
<reference evidence="3 4" key="1">
    <citation type="submission" date="2018-11" db="EMBL/GenBank/DDBJ databases">
        <title>Aureibaculum marinum gen. nov., sp. nov., a member of the family Flavobacteriaceae isolated from the Bohai Sea.</title>
        <authorList>
            <person name="Ji X."/>
        </authorList>
    </citation>
    <scope>NUCLEOTIDE SEQUENCE [LARGE SCALE GENOMIC DNA]</scope>
    <source>
        <strain evidence="3 4">BH-SD17</strain>
    </source>
</reference>
<dbReference type="EMBL" id="RPFJ01000006">
    <property type="protein sequence ID" value="RPD98614.1"/>
    <property type="molecule type" value="Genomic_DNA"/>
</dbReference>
<feature type="chain" id="PRO_5018251070" description="Tail specific protease domain-containing protein" evidence="1">
    <location>
        <begin position="21"/>
        <end position="555"/>
    </location>
</feature>
<evidence type="ECO:0000256" key="1">
    <source>
        <dbReference type="SAM" id="SignalP"/>
    </source>
</evidence>
<evidence type="ECO:0000313" key="4">
    <source>
        <dbReference type="Proteomes" id="UP000270856"/>
    </source>
</evidence>
<gene>
    <name evidence="3" type="ORF">EGM88_05325</name>
</gene>
<dbReference type="InterPro" id="IPR036034">
    <property type="entry name" value="PDZ_sf"/>
</dbReference>
<dbReference type="SUPFAM" id="SSF50156">
    <property type="entry name" value="PDZ domain-like"/>
    <property type="match status" value="1"/>
</dbReference>
<keyword evidence="4" id="KW-1185">Reference proteome</keyword>
<feature type="signal peptide" evidence="1">
    <location>
        <begin position="1"/>
        <end position="20"/>
    </location>
</feature>
<dbReference type="OrthoDB" id="5379939at2"/>
<sequence>MKTKLFLLIAFFHFTNNLTAQSKLSEIDKLASTAKVWGFLKYYHPQVAQGKFNWDNELLKILPKVEQSKNKEELSLIYLNWINSLGEIKKCNSCHNNHSNYFDKNFDLSWIQNSNSFTKEVSLVLENIEKNRYVGKKPYYAQASKIGNISITNEPEYKNKEYLKNVNYRYLSLFKYWNIIEYYFPYKYMTDQKWSDVLIEMIPKFKDATNEETYHLAIQETSAKINDSHTPLMVLNGVVEHLNGGDKTAPVRLTVLNDNVIVTRFYNDSLAKKNDLKIGDTIIKVEDETTQDIIKRMETFVPASNKNRTKFYTQQILLREYKDSLKIAYVRKGEIYEKYVQLYSSKEINFKIPEPLTKKFKILNDNIGYINMGGIRIYEVKEMMKELMNCKAIIFDLRYRPHGTYRYISKYLNSNRTEFAKLLVPDVSYPGRYTWKQTKYTGVGKNNEDYYKGKVILLVHGKTQSHSEYSTMALQTAPNSITIGTQTSGADGNVSRFNFLGGFKTVISGIGVFYPDNTETQRNGIKIDVKVVPTFAGIVAGRDEILEKAIEIINK</sequence>
<dbReference type="PANTHER" id="PTHR11261:SF3">
    <property type="entry name" value="RETINOL-BINDING PROTEIN 3"/>
    <property type="match status" value="1"/>
</dbReference>
<accession>A0A3N4NQV6</accession>
<dbReference type="PANTHER" id="PTHR11261">
    <property type="entry name" value="INTERPHOTORECEPTOR RETINOID-BINDING PROTEIN"/>
    <property type="match status" value="1"/>
</dbReference>
<dbReference type="GO" id="GO:0006508">
    <property type="term" value="P:proteolysis"/>
    <property type="evidence" value="ECO:0007669"/>
    <property type="project" value="InterPro"/>
</dbReference>
<protein>
    <recommendedName>
        <fullName evidence="2">Tail specific protease domain-containing protein</fullName>
    </recommendedName>
</protein>
<dbReference type="SMART" id="SM00245">
    <property type="entry name" value="TSPc"/>
    <property type="match status" value="1"/>
</dbReference>
<feature type="domain" description="Tail specific protease" evidence="2">
    <location>
        <begin position="345"/>
        <end position="532"/>
    </location>
</feature>
<name>A0A3N4NQV6_9FLAO</name>
<dbReference type="Gene3D" id="3.90.226.10">
    <property type="entry name" value="2-enoyl-CoA Hydratase, Chain A, domain 1"/>
    <property type="match status" value="1"/>
</dbReference>
<proteinExistence type="predicted"/>
<dbReference type="InterPro" id="IPR005151">
    <property type="entry name" value="Tail-specific_protease"/>
</dbReference>
<dbReference type="Proteomes" id="UP000270856">
    <property type="component" value="Unassembled WGS sequence"/>
</dbReference>
<dbReference type="Gene3D" id="2.30.42.10">
    <property type="match status" value="1"/>
</dbReference>
<dbReference type="SUPFAM" id="SSF52096">
    <property type="entry name" value="ClpP/crotonase"/>
    <property type="match status" value="1"/>
</dbReference>
<evidence type="ECO:0000259" key="2">
    <source>
        <dbReference type="SMART" id="SM00245"/>
    </source>
</evidence>